<dbReference type="AlphaFoldDB" id="A0A0A2GTJ7"/>
<dbReference type="Pfam" id="PF00266">
    <property type="entry name" value="Aminotran_5"/>
    <property type="match status" value="1"/>
</dbReference>
<keyword evidence="3" id="KW-0808">Transferase</keyword>
<dbReference type="PANTHER" id="PTHR43586">
    <property type="entry name" value="CYSTEINE DESULFURASE"/>
    <property type="match status" value="1"/>
</dbReference>
<dbReference type="PATRIC" id="fig|1300343.5.peg.257"/>
<dbReference type="GO" id="GO:0008483">
    <property type="term" value="F:transaminase activity"/>
    <property type="evidence" value="ECO:0007669"/>
    <property type="project" value="UniProtKB-KW"/>
</dbReference>
<dbReference type="Gene3D" id="3.90.1150.10">
    <property type="entry name" value="Aspartate Aminotransferase, domain 1"/>
    <property type="match status" value="1"/>
</dbReference>
<evidence type="ECO:0000256" key="1">
    <source>
        <dbReference type="ARBA" id="ARBA00022898"/>
    </source>
</evidence>
<keyword evidence="1" id="KW-0663">Pyridoxal phosphate</keyword>
<organism evidence="3 4">
    <name type="scientific">Dokdonia donghaensis DSW-1</name>
    <dbReference type="NCBI Taxonomy" id="1300343"/>
    <lineage>
        <taxon>Bacteria</taxon>
        <taxon>Pseudomonadati</taxon>
        <taxon>Bacteroidota</taxon>
        <taxon>Flavobacteriia</taxon>
        <taxon>Flavobacteriales</taxon>
        <taxon>Flavobacteriaceae</taxon>
        <taxon>Dokdonia</taxon>
    </lineage>
</organism>
<gene>
    <name evidence="3" type="ORF">NV36_06955</name>
</gene>
<name>A0A0A2GTJ7_9FLAO</name>
<dbReference type="InterPro" id="IPR000192">
    <property type="entry name" value="Aminotrans_V_dom"/>
</dbReference>
<evidence type="ECO:0000313" key="3">
    <source>
        <dbReference type="EMBL" id="KGO06604.1"/>
    </source>
</evidence>
<dbReference type="RefSeq" id="WP_035325717.1">
    <property type="nucleotide sequence ID" value="NZ_CP015125.1"/>
</dbReference>
<evidence type="ECO:0000259" key="2">
    <source>
        <dbReference type="Pfam" id="PF00266"/>
    </source>
</evidence>
<proteinExistence type="predicted"/>
<dbReference type="OrthoDB" id="513408at2"/>
<dbReference type="PANTHER" id="PTHR43586:SF15">
    <property type="entry name" value="BLR3095 PROTEIN"/>
    <property type="match status" value="1"/>
</dbReference>
<reference evidence="3 4" key="1">
    <citation type="submission" date="2014-10" db="EMBL/GenBank/DDBJ databases">
        <title>Draft genome sequence of the proteorhodopsin-containing marine bacterium Dokdonia donghaensis.</title>
        <authorList>
            <person name="Gomez-Consarnau L."/>
            <person name="Gonzalez J.M."/>
            <person name="Riedel T."/>
            <person name="Jaenicke S."/>
            <person name="Wagner-Doebler I."/>
            <person name="Fuhrman J.A."/>
        </authorList>
    </citation>
    <scope>NUCLEOTIDE SEQUENCE [LARGE SCALE GENOMIC DNA]</scope>
    <source>
        <strain evidence="3 4">DSW-1</strain>
    </source>
</reference>
<dbReference type="KEGG" id="ddo:I597_0253"/>
<comment type="caution">
    <text evidence="3">The sequence shown here is derived from an EMBL/GenBank/DDBJ whole genome shotgun (WGS) entry which is preliminary data.</text>
</comment>
<dbReference type="Proteomes" id="UP000030140">
    <property type="component" value="Unassembled WGS sequence"/>
</dbReference>
<dbReference type="Gene3D" id="3.40.640.10">
    <property type="entry name" value="Type I PLP-dependent aspartate aminotransferase-like (Major domain)"/>
    <property type="match status" value="1"/>
</dbReference>
<keyword evidence="4" id="KW-1185">Reference proteome</keyword>
<dbReference type="InterPro" id="IPR015422">
    <property type="entry name" value="PyrdxlP-dep_Trfase_small"/>
</dbReference>
<feature type="domain" description="Aminotransferase class V" evidence="2">
    <location>
        <begin position="49"/>
        <end position="317"/>
    </location>
</feature>
<dbReference type="EMBL" id="JSAQ01000001">
    <property type="protein sequence ID" value="KGO06604.1"/>
    <property type="molecule type" value="Genomic_DNA"/>
</dbReference>
<sequence length="358" mass="40411">MKNFAKLFPILSQYTYLNTPSSGLLSVPVMEWRQEHDLDFLVQGSLLKENQGKILGSVREKVGELFSCEANRVALVPNFSYGFNTLLEGIKKHKKVLLLEGDYPSINWPFESRDFDVKYTQISPNLEEVVAQAFKKDTPDIFAFSLVQWLDGLKINQGFLKDLKALYPDTLFLADATQYVGTEVFDFDNSALDAIGASTYKWMNAGYGNGFFLFKESIVDRVAPSTTGFNSVQGKYKPQEGNFLGRFEPGHQDTLNYGSLGVAIDVINQLGMGVIDKRIKDINLKAKEMFLENRLLSKAIAERESHGAFFNIKGDDQTIIKLKNQDILTMVRGEGVRVGFHYFNTEDDLAYLLEVIRS</sequence>
<protein>
    <submittedName>
        <fullName evidence="3">Aminotransferase class V</fullName>
    </submittedName>
</protein>
<evidence type="ECO:0000313" key="4">
    <source>
        <dbReference type="Proteomes" id="UP000030140"/>
    </source>
</evidence>
<accession>A0A0A2GTJ7</accession>
<dbReference type="SUPFAM" id="SSF53383">
    <property type="entry name" value="PLP-dependent transferases"/>
    <property type="match status" value="1"/>
</dbReference>
<dbReference type="InterPro" id="IPR015424">
    <property type="entry name" value="PyrdxlP-dep_Trfase"/>
</dbReference>
<keyword evidence="3" id="KW-0032">Aminotransferase</keyword>
<dbReference type="InterPro" id="IPR015421">
    <property type="entry name" value="PyrdxlP-dep_Trfase_major"/>
</dbReference>